<feature type="domain" description="OTU" evidence="2">
    <location>
        <begin position="44"/>
        <end position="171"/>
    </location>
</feature>
<dbReference type="GO" id="GO:0016579">
    <property type="term" value="P:protein deubiquitination"/>
    <property type="evidence" value="ECO:0007669"/>
    <property type="project" value="TreeGrafter"/>
</dbReference>
<dbReference type="GO" id="GO:0004843">
    <property type="term" value="F:cysteine-type deubiquitinase activity"/>
    <property type="evidence" value="ECO:0007669"/>
    <property type="project" value="TreeGrafter"/>
</dbReference>
<feature type="region of interest" description="Disordered" evidence="1">
    <location>
        <begin position="181"/>
        <end position="244"/>
    </location>
</feature>
<evidence type="ECO:0000313" key="3">
    <source>
        <dbReference type="EMBL" id="CAH3033731.1"/>
    </source>
</evidence>
<feature type="non-terminal residue" evidence="3">
    <location>
        <position position="1"/>
    </location>
</feature>
<evidence type="ECO:0000313" key="4">
    <source>
        <dbReference type="Proteomes" id="UP001159428"/>
    </source>
</evidence>
<dbReference type="PANTHER" id="PTHR12419:SF11">
    <property type="entry name" value="OTU DOMAIN-CONTAINING PROTEIN DDB_G0284757"/>
    <property type="match status" value="1"/>
</dbReference>
<name>A0AAU9VRI1_9CNID</name>
<dbReference type="InterPro" id="IPR038765">
    <property type="entry name" value="Papain-like_cys_pep_sf"/>
</dbReference>
<feature type="compositionally biased region" description="Basic and acidic residues" evidence="1">
    <location>
        <begin position="200"/>
        <end position="211"/>
    </location>
</feature>
<evidence type="ECO:0000259" key="2">
    <source>
        <dbReference type="PROSITE" id="PS50802"/>
    </source>
</evidence>
<dbReference type="Proteomes" id="UP001159428">
    <property type="component" value="Unassembled WGS sequence"/>
</dbReference>
<proteinExistence type="predicted"/>
<dbReference type="SUPFAM" id="SSF54001">
    <property type="entry name" value="Cysteine proteinases"/>
    <property type="match status" value="1"/>
</dbReference>
<protein>
    <recommendedName>
        <fullName evidence="2">OTU domain-containing protein</fullName>
    </recommendedName>
</protein>
<keyword evidence="4" id="KW-1185">Reference proteome</keyword>
<evidence type="ECO:0000256" key="1">
    <source>
        <dbReference type="SAM" id="MobiDB-lite"/>
    </source>
</evidence>
<dbReference type="CDD" id="cd22758">
    <property type="entry name" value="OTU_232R-like"/>
    <property type="match status" value="1"/>
</dbReference>
<dbReference type="PROSITE" id="PS50802">
    <property type="entry name" value="OTU"/>
    <property type="match status" value="1"/>
</dbReference>
<dbReference type="AlphaFoldDB" id="A0AAU9VRI1"/>
<accession>A0AAU9VRI1</accession>
<dbReference type="EMBL" id="CALNXJ010000002">
    <property type="protein sequence ID" value="CAH3033731.1"/>
    <property type="molecule type" value="Genomic_DNA"/>
</dbReference>
<dbReference type="Gene3D" id="3.90.70.80">
    <property type="match status" value="1"/>
</dbReference>
<gene>
    <name evidence="3" type="ORF">PMEA_00010259</name>
</gene>
<dbReference type="PANTHER" id="PTHR12419">
    <property type="entry name" value="OTU DOMAIN CONTAINING PROTEIN"/>
    <property type="match status" value="1"/>
</dbReference>
<reference evidence="3 4" key="1">
    <citation type="submission" date="2022-05" db="EMBL/GenBank/DDBJ databases">
        <authorList>
            <consortium name="Genoscope - CEA"/>
            <person name="William W."/>
        </authorList>
    </citation>
    <scope>NUCLEOTIDE SEQUENCE [LARGE SCALE GENOMIC DNA]</scope>
</reference>
<feature type="compositionally biased region" description="Basic and acidic residues" evidence="1">
    <location>
        <begin position="218"/>
        <end position="244"/>
    </location>
</feature>
<comment type="caution">
    <text evidence="3">The sequence shown here is derived from an EMBL/GenBank/DDBJ whole genome shotgun (WGS) entry which is preliminary data.</text>
</comment>
<sequence>NVSYKHILLSGDIESNPGPVSNNRTICNGGSNSLLNYRLLRYQLRPLDVGGGGDCFFRSVSHQLYGDSSHHHEVRAAGVQYLRDNPERFIESIVDTSWLRYISYMSLEGTWADHIIIQAVVDALNLRIHMIESSDNFRDMSLVEAVNTKNDQRSIYIAHIGEIHYISTSLRQYRAAKSSVEEKERQRINKKNYRASKTSMENKEKHNEYKKHYGASKRSAEQKTKNNEYMKKYRASKRSDKEKA</sequence>
<dbReference type="InterPro" id="IPR003323">
    <property type="entry name" value="OTU_dom"/>
</dbReference>
<dbReference type="InterPro" id="IPR050704">
    <property type="entry name" value="Peptidase_C85-like"/>
</dbReference>
<organism evidence="3 4">
    <name type="scientific">Pocillopora meandrina</name>
    <dbReference type="NCBI Taxonomy" id="46732"/>
    <lineage>
        <taxon>Eukaryota</taxon>
        <taxon>Metazoa</taxon>
        <taxon>Cnidaria</taxon>
        <taxon>Anthozoa</taxon>
        <taxon>Hexacorallia</taxon>
        <taxon>Scleractinia</taxon>
        <taxon>Astrocoeniina</taxon>
        <taxon>Pocilloporidae</taxon>
        <taxon>Pocillopora</taxon>
    </lineage>
</organism>
<dbReference type="Pfam" id="PF02338">
    <property type="entry name" value="OTU"/>
    <property type="match status" value="1"/>
</dbReference>